<gene>
    <name evidence="2" type="ORF">P1J78_05230</name>
</gene>
<feature type="transmembrane region" description="Helical" evidence="1">
    <location>
        <begin position="185"/>
        <end position="207"/>
    </location>
</feature>
<dbReference type="AlphaFoldDB" id="A0AAE3T7B0"/>
<feature type="transmembrane region" description="Helical" evidence="1">
    <location>
        <begin position="123"/>
        <end position="147"/>
    </location>
</feature>
<dbReference type="InterPro" id="IPR009495">
    <property type="entry name" value="NrsF"/>
</dbReference>
<keyword evidence="1" id="KW-0472">Membrane</keyword>
<sequence length="213" mass="22103">MKTEELIAKLAAEPAPAPAASLERRAGLGVLAGGVVAIALFFAVLGLRPDLPAHMAEPVTLMKTVLPLGLAALLLPAVMHAARPGVPLGWTAWLAVAVPVAAVALFVWAFATAAPGERLTLFIGHSIPVCLPTIPVLAMPILAGLVYALRRGAPEHPRVCGALAGLAAGGLATTTYSLFCTEDSPLFYATWYSLAILVVAGLGAWAGKRYLRW</sequence>
<evidence type="ECO:0000313" key="3">
    <source>
        <dbReference type="Proteomes" id="UP001220964"/>
    </source>
</evidence>
<proteinExistence type="predicted"/>
<keyword evidence="1" id="KW-1133">Transmembrane helix</keyword>
<keyword evidence="1" id="KW-0812">Transmembrane</keyword>
<comment type="caution">
    <text evidence="2">The sequence shown here is derived from an EMBL/GenBank/DDBJ whole genome shotgun (WGS) entry which is preliminary data.</text>
</comment>
<dbReference type="Pfam" id="PF06532">
    <property type="entry name" value="NrsF"/>
    <property type="match status" value="1"/>
</dbReference>
<evidence type="ECO:0000256" key="1">
    <source>
        <dbReference type="SAM" id="Phobius"/>
    </source>
</evidence>
<keyword evidence="3" id="KW-1185">Reference proteome</keyword>
<protein>
    <submittedName>
        <fullName evidence="2">DUF1109 domain-containing protein</fullName>
    </submittedName>
</protein>
<evidence type="ECO:0000313" key="2">
    <source>
        <dbReference type="EMBL" id="MDF0600127.1"/>
    </source>
</evidence>
<name>A0AAE3T7B0_9RHOB</name>
<feature type="transmembrane region" description="Helical" evidence="1">
    <location>
        <begin position="159"/>
        <end position="179"/>
    </location>
</feature>
<feature type="transmembrane region" description="Helical" evidence="1">
    <location>
        <begin position="59"/>
        <end position="78"/>
    </location>
</feature>
<dbReference type="Proteomes" id="UP001220964">
    <property type="component" value="Unassembled WGS sequence"/>
</dbReference>
<feature type="transmembrane region" description="Helical" evidence="1">
    <location>
        <begin position="90"/>
        <end position="111"/>
    </location>
</feature>
<dbReference type="RefSeq" id="WP_275566269.1">
    <property type="nucleotide sequence ID" value="NZ_JARGYC010000009.1"/>
</dbReference>
<feature type="transmembrane region" description="Helical" evidence="1">
    <location>
        <begin position="26"/>
        <end position="47"/>
    </location>
</feature>
<accession>A0AAE3T7B0</accession>
<organism evidence="2 3">
    <name type="scientific">Psychromarinibacter sediminicola</name>
    <dbReference type="NCBI Taxonomy" id="3033385"/>
    <lineage>
        <taxon>Bacteria</taxon>
        <taxon>Pseudomonadati</taxon>
        <taxon>Pseudomonadota</taxon>
        <taxon>Alphaproteobacteria</taxon>
        <taxon>Rhodobacterales</taxon>
        <taxon>Paracoccaceae</taxon>
        <taxon>Psychromarinibacter</taxon>
    </lineage>
</organism>
<dbReference type="EMBL" id="JARGYC010000009">
    <property type="protein sequence ID" value="MDF0600127.1"/>
    <property type="molecule type" value="Genomic_DNA"/>
</dbReference>
<reference evidence="2" key="1">
    <citation type="submission" date="2023-03" db="EMBL/GenBank/DDBJ databases">
        <title>Multiphase analysis and comparison of six strains from genera Psychromarinibacter, Lutimaribacter, and Maritimibacter, including a novel species: Psychromarinibacter sediminicola sp. nov.</title>
        <authorList>
            <person name="Wang Y.-H."/>
            <person name="Ye M.-Q."/>
            <person name="Du Z.-J."/>
        </authorList>
    </citation>
    <scope>NUCLEOTIDE SEQUENCE</scope>
    <source>
        <strain evidence="2">C21-152</strain>
    </source>
</reference>